<name>A0A2T0WW38_9BACT</name>
<protein>
    <submittedName>
        <fullName evidence="3">Ribosome-associated protein</fullName>
    </submittedName>
</protein>
<dbReference type="SUPFAM" id="SSF110916">
    <property type="entry name" value="Peptidyl-tRNA hydrolase domain-like"/>
    <property type="match status" value="1"/>
</dbReference>
<reference evidence="3 4" key="1">
    <citation type="submission" date="2018-03" db="EMBL/GenBank/DDBJ databases">
        <title>Genomic Encyclopedia of Archaeal and Bacterial Type Strains, Phase II (KMG-II): from individual species to whole genera.</title>
        <authorList>
            <person name="Goeker M."/>
        </authorList>
    </citation>
    <scope>NUCLEOTIDE SEQUENCE [LARGE SCALE GENOMIC DNA]</scope>
    <source>
        <strain evidence="3 4">DSM 27929</strain>
    </source>
</reference>
<dbReference type="RefSeq" id="WP_106132100.1">
    <property type="nucleotide sequence ID" value="NZ_PVTR01000001.1"/>
</dbReference>
<dbReference type="PROSITE" id="PS00745">
    <property type="entry name" value="RF_PROK_I"/>
    <property type="match status" value="1"/>
</dbReference>
<dbReference type="NCBIfam" id="NF006718">
    <property type="entry name" value="PRK09256.1"/>
    <property type="match status" value="1"/>
</dbReference>
<dbReference type="Proteomes" id="UP000238157">
    <property type="component" value="Unassembled WGS sequence"/>
</dbReference>
<dbReference type="Gene3D" id="3.30.160.20">
    <property type="match status" value="1"/>
</dbReference>
<gene>
    <name evidence="3" type="ORF">CLW00_101574</name>
</gene>
<accession>A0A2T0WW38</accession>
<evidence type="ECO:0000313" key="3">
    <source>
        <dbReference type="EMBL" id="PRY90899.1"/>
    </source>
</evidence>
<dbReference type="Pfam" id="PF00472">
    <property type="entry name" value="RF-1"/>
    <property type="match status" value="1"/>
</dbReference>
<comment type="caution">
    <text evidence="3">The sequence shown here is derived from an EMBL/GenBank/DDBJ whole genome shotgun (WGS) entry which is preliminary data.</text>
</comment>
<dbReference type="GO" id="GO:0072344">
    <property type="term" value="P:rescue of stalled ribosome"/>
    <property type="evidence" value="ECO:0007669"/>
    <property type="project" value="TreeGrafter"/>
</dbReference>
<dbReference type="EMBL" id="PVTR01000001">
    <property type="protein sequence ID" value="PRY90899.1"/>
    <property type="molecule type" value="Genomic_DNA"/>
</dbReference>
<dbReference type="InterPro" id="IPR000352">
    <property type="entry name" value="Pep_chain_release_fac_I"/>
</dbReference>
<keyword evidence="4" id="KW-1185">Reference proteome</keyword>
<dbReference type="GO" id="GO:0004045">
    <property type="term" value="F:peptidyl-tRNA hydrolase activity"/>
    <property type="evidence" value="ECO:0007669"/>
    <property type="project" value="TreeGrafter"/>
</dbReference>
<feature type="domain" description="Prokaryotic-type class I peptide chain release factors" evidence="2">
    <location>
        <begin position="22"/>
        <end position="38"/>
    </location>
</feature>
<dbReference type="AlphaFoldDB" id="A0A2T0WW38"/>
<evidence type="ECO:0000256" key="1">
    <source>
        <dbReference type="SAM" id="MobiDB-lite"/>
    </source>
</evidence>
<evidence type="ECO:0000313" key="4">
    <source>
        <dbReference type="Proteomes" id="UP000238157"/>
    </source>
</evidence>
<organism evidence="3 4">
    <name type="scientific">Mongoliibacter ruber</name>
    <dbReference type="NCBI Taxonomy" id="1750599"/>
    <lineage>
        <taxon>Bacteria</taxon>
        <taxon>Pseudomonadati</taxon>
        <taxon>Bacteroidota</taxon>
        <taxon>Cytophagia</taxon>
        <taxon>Cytophagales</taxon>
        <taxon>Cyclobacteriaceae</taxon>
        <taxon>Mongoliibacter</taxon>
    </lineage>
</organism>
<feature type="region of interest" description="Disordered" evidence="1">
    <location>
        <begin position="105"/>
        <end position="138"/>
    </location>
</feature>
<dbReference type="PANTHER" id="PTHR47814">
    <property type="entry name" value="PEPTIDYL-TRNA HYDROLASE ARFB"/>
    <property type="match status" value="1"/>
</dbReference>
<dbReference type="GO" id="GO:0003747">
    <property type="term" value="F:translation release factor activity"/>
    <property type="evidence" value="ECO:0007669"/>
    <property type="project" value="InterPro"/>
</dbReference>
<dbReference type="OrthoDB" id="9815709at2"/>
<feature type="compositionally biased region" description="Basic residues" evidence="1">
    <location>
        <begin position="121"/>
        <end position="138"/>
    </location>
</feature>
<dbReference type="PANTHER" id="PTHR47814:SF1">
    <property type="entry name" value="PEPTIDYL-TRNA HYDROLASE ARFB"/>
    <property type="match status" value="1"/>
</dbReference>
<dbReference type="GO" id="GO:0043022">
    <property type="term" value="F:ribosome binding"/>
    <property type="evidence" value="ECO:0007669"/>
    <property type="project" value="TreeGrafter"/>
</dbReference>
<sequence>MNIREKIAKRVFDSELDFQASRSSGPGGQNVNKVNSKITLRFSVSNSQFLSIEEKEIIGEKLSNKITNEGDIVIQVEEKRSQHQNKEIALQKFYDLIKKAFKQKKTRKATRPGKAAIEKRLKSKKIHAEKKKNRNVDW</sequence>
<evidence type="ECO:0000259" key="2">
    <source>
        <dbReference type="PROSITE" id="PS00745"/>
    </source>
</evidence>
<proteinExistence type="predicted"/>